<dbReference type="EMBL" id="CP002059">
    <property type="protein sequence ID" value="ADI64253.1"/>
    <property type="molecule type" value="Genomic_DNA"/>
</dbReference>
<dbReference type="Proteomes" id="UP000001511">
    <property type="component" value="Chromosome"/>
</dbReference>
<reference evidence="1 2" key="1">
    <citation type="journal article" date="2010" name="PLoS ONE">
        <title>Genome erosion in a nitrogen-fixing vertically transmitted endosymbiotic multicellular cyanobacterium.</title>
        <authorList>
            <person name="Ran L."/>
            <person name="Larsson J."/>
            <person name="Vigil-Stenman T."/>
            <person name="Nylander J.A."/>
            <person name="Ininbergs K."/>
            <person name="Zheng W.W."/>
            <person name="Lapidus A."/>
            <person name="Lowry S."/>
            <person name="Haselkorn R."/>
            <person name="Bergman B."/>
        </authorList>
    </citation>
    <scope>NUCLEOTIDE SEQUENCE [LARGE SCALE GENOMIC DNA]</scope>
    <source>
        <strain evidence="1 2">0708</strain>
    </source>
</reference>
<keyword evidence="2" id="KW-1185">Reference proteome</keyword>
<dbReference type="AlphaFoldDB" id="D7DXH7"/>
<organism evidence="1 2">
    <name type="scientific">Nostoc azollae (strain 0708)</name>
    <name type="common">Anabaena azollae (strain 0708)</name>
    <dbReference type="NCBI Taxonomy" id="551115"/>
    <lineage>
        <taxon>Bacteria</taxon>
        <taxon>Bacillati</taxon>
        <taxon>Cyanobacteriota</taxon>
        <taxon>Cyanophyceae</taxon>
        <taxon>Nostocales</taxon>
        <taxon>Nostocaceae</taxon>
        <taxon>Trichormus</taxon>
    </lineage>
</organism>
<dbReference type="RefSeq" id="WP_013191270.1">
    <property type="nucleotide sequence ID" value="NC_014248.1"/>
</dbReference>
<dbReference type="eggNOG" id="ENOG502ZM9M">
    <property type="taxonomic scope" value="Bacteria"/>
</dbReference>
<dbReference type="HOGENOM" id="CLU_2918076_0_0_3"/>
<dbReference type="KEGG" id="naz:Aazo_2281"/>
<evidence type="ECO:0000313" key="1">
    <source>
        <dbReference type="EMBL" id="ADI64253.1"/>
    </source>
</evidence>
<sequence>MSSAVLIDFEQIYQVRGNKVSLSPRFDEYASYFKLAFRDIKAESSSFSSEQRDALRDFAYS</sequence>
<name>D7DXH7_NOSA0</name>
<accession>D7DXH7</accession>
<gene>
    <name evidence="1" type="ordered locus">Aazo_2281</name>
</gene>
<protein>
    <submittedName>
        <fullName evidence="1">Uncharacterized protein</fullName>
    </submittedName>
</protein>
<evidence type="ECO:0000313" key="2">
    <source>
        <dbReference type="Proteomes" id="UP000001511"/>
    </source>
</evidence>
<proteinExistence type="predicted"/>